<protein>
    <recommendedName>
        <fullName evidence="6">Small ribosomal subunit protein uS5m</fullName>
    </recommendedName>
    <alternativeName>
        <fullName evidence="7">28S ribosomal protein S5, mitochondrial</fullName>
    </alternativeName>
</protein>
<reference evidence="12" key="1">
    <citation type="journal article" date="2014" name="Genome Announc.">
        <title>Genome sequence and annotation of Acremonium chrysogenum, producer of the beta-lactam antibiotic cephalosporin C.</title>
        <authorList>
            <person name="Terfehr D."/>
            <person name="Dahlmann T.A."/>
            <person name="Specht T."/>
            <person name="Zadra I."/>
            <person name="Kuernsteiner H."/>
            <person name="Kueck U."/>
        </authorList>
    </citation>
    <scope>NUCLEOTIDE SEQUENCE [LARGE SCALE GENOMIC DNA]</scope>
    <source>
        <strain evidence="12">ATCC 11550 / CBS 779.69 / DSM 880 / IAM 14645 / JCM 23072 / IMI 49137</strain>
    </source>
</reference>
<dbReference type="Gene3D" id="3.30.230.10">
    <property type="match status" value="1"/>
</dbReference>
<dbReference type="Proteomes" id="UP000029964">
    <property type="component" value="Unassembled WGS sequence"/>
</dbReference>
<dbReference type="EMBL" id="JPKY01000016">
    <property type="protein sequence ID" value="KFH46706.1"/>
    <property type="molecule type" value="Genomic_DNA"/>
</dbReference>
<dbReference type="GO" id="GO:0003723">
    <property type="term" value="F:RNA binding"/>
    <property type="evidence" value="ECO:0007669"/>
    <property type="project" value="InterPro"/>
</dbReference>
<evidence type="ECO:0000256" key="6">
    <source>
        <dbReference type="ARBA" id="ARBA00039335"/>
    </source>
</evidence>
<organism evidence="11 12">
    <name type="scientific">Hapsidospora chrysogenum (strain ATCC 11550 / CBS 779.69 / DSM 880 / IAM 14645 / JCM 23072 / IMI 49137)</name>
    <name type="common">Acremonium chrysogenum</name>
    <dbReference type="NCBI Taxonomy" id="857340"/>
    <lineage>
        <taxon>Eukaryota</taxon>
        <taxon>Fungi</taxon>
        <taxon>Dikarya</taxon>
        <taxon>Ascomycota</taxon>
        <taxon>Pezizomycotina</taxon>
        <taxon>Sordariomycetes</taxon>
        <taxon>Hypocreomycetidae</taxon>
        <taxon>Hypocreales</taxon>
        <taxon>Bionectriaceae</taxon>
        <taxon>Hapsidospora</taxon>
    </lineage>
</organism>
<accession>A0A086TBH4</accession>
<proteinExistence type="inferred from homology"/>
<keyword evidence="4" id="KW-0496">Mitochondrion</keyword>
<dbReference type="GO" id="GO:0003735">
    <property type="term" value="F:structural constituent of ribosome"/>
    <property type="evidence" value="ECO:0007669"/>
    <property type="project" value="UniProtKB-UniRule"/>
</dbReference>
<dbReference type="Pfam" id="PF03719">
    <property type="entry name" value="Ribosomal_S5_C"/>
    <property type="match status" value="1"/>
</dbReference>
<dbReference type="SUPFAM" id="SSF54211">
    <property type="entry name" value="Ribosomal protein S5 domain 2-like"/>
    <property type="match status" value="1"/>
</dbReference>
<keyword evidence="12" id="KW-1185">Reference proteome</keyword>
<evidence type="ECO:0000256" key="5">
    <source>
        <dbReference type="ARBA" id="ARBA00023274"/>
    </source>
</evidence>
<comment type="subcellular location">
    <subcellularLocation>
        <location evidence="1">Mitochondrion</location>
    </subcellularLocation>
</comment>
<comment type="similarity">
    <text evidence="2 9">Belongs to the universal ribosomal protein uS5 family.</text>
</comment>
<dbReference type="InterPro" id="IPR013810">
    <property type="entry name" value="Ribosomal_uS5_N"/>
</dbReference>
<dbReference type="PANTHER" id="PTHR48277">
    <property type="entry name" value="MITOCHONDRIAL RIBOSOMAL PROTEIN S5"/>
    <property type="match status" value="1"/>
</dbReference>
<evidence type="ECO:0000256" key="9">
    <source>
        <dbReference type="RuleBase" id="RU003823"/>
    </source>
</evidence>
<evidence type="ECO:0000256" key="8">
    <source>
        <dbReference type="PROSITE-ProRule" id="PRU00268"/>
    </source>
</evidence>
<dbReference type="PROSITE" id="PS50881">
    <property type="entry name" value="S5_DSRBD"/>
    <property type="match status" value="1"/>
</dbReference>
<dbReference type="Gene3D" id="3.30.160.20">
    <property type="match status" value="1"/>
</dbReference>
<comment type="caution">
    <text evidence="11">The sequence shown here is derived from an EMBL/GenBank/DDBJ whole genome shotgun (WGS) entry which is preliminary data.</text>
</comment>
<dbReference type="OrthoDB" id="309483at2759"/>
<evidence type="ECO:0000313" key="12">
    <source>
        <dbReference type="Proteomes" id="UP000029964"/>
    </source>
</evidence>
<dbReference type="InterPro" id="IPR000851">
    <property type="entry name" value="Ribosomal_uS5"/>
</dbReference>
<dbReference type="GO" id="GO:0005763">
    <property type="term" value="C:mitochondrial small ribosomal subunit"/>
    <property type="evidence" value="ECO:0007669"/>
    <property type="project" value="UniProtKB-ARBA"/>
</dbReference>
<feature type="domain" description="S5 DRBM" evidence="10">
    <location>
        <begin position="343"/>
        <end position="406"/>
    </location>
</feature>
<dbReference type="Pfam" id="PF00333">
    <property type="entry name" value="Ribosomal_S5"/>
    <property type="match status" value="1"/>
</dbReference>
<dbReference type="SUPFAM" id="SSF54768">
    <property type="entry name" value="dsRNA-binding domain-like"/>
    <property type="match status" value="1"/>
</dbReference>
<evidence type="ECO:0000313" key="11">
    <source>
        <dbReference type="EMBL" id="KFH46706.1"/>
    </source>
</evidence>
<dbReference type="InterPro" id="IPR014721">
    <property type="entry name" value="Ribsml_uS5_D2-typ_fold_subgr"/>
</dbReference>
<dbReference type="GO" id="GO:0006412">
    <property type="term" value="P:translation"/>
    <property type="evidence" value="ECO:0007669"/>
    <property type="project" value="InterPro"/>
</dbReference>
<keyword evidence="5 8" id="KW-0687">Ribonucleoprotein</keyword>
<dbReference type="InterPro" id="IPR020568">
    <property type="entry name" value="Ribosomal_Su5_D2-typ_SF"/>
</dbReference>
<evidence type="ECO:0000256" key="2">
    <source>
        <dbReference type="ARBA" id="ARBA00008945"/>
    </source>
</evidence>
<dbReference type="InterPro" id="IPR005324">
    <property type="entry name" value="Ribosomal_uS5_C"/>
</dbReference>
<dbReference type="STRING" id="857340.A0A086TBH4"/>
<dbReference type="FunFam" id="3.30.230.10:FF:000002">
    <property type="entry name" value="30S ribosomal protein S5"/>
    <property type="match status" value="1"/>
</dbReference>
<name>A0A086TBH4_HAPC1</name>
<dbReference type="AlphaFoldDB" id="A0A086TBH4"/>
<sequence>MSVTRPAARSLVGRRIIASSSGPAAARTPAAVRCLQFHTSTPRPKRRSQFRNVKASELGLTTPEGMKKYQEDKFAEYTEAEKEQLRKKYTQEQLEALEAGEKAVDPKDMIWQGRLRDDMFMPQYVDDYATLDPRYDLKPEMEVKAEDPHFPTDEEFAEEFYHKMTKLAEKTSSDQLSRAMLRALRSVKDSPGGAQMIDLTYEELADLEKDPELLKKYLAEAESSEVSEEGEELDPKQHSEKFLTRAQALDVDKKLKEAWKQEIDQITSQDNYDALKPAKVDMMEDAPDGIIHKHSVEQPDLGKIPGMEGMYRSATEENKDDPDGTYAAITRATGLSYREIKSLYMRTLVVRLVSNQTRLGKVRSFSVICMAGNGNGRLGIGQGKSTDMLPAALAAQGLAIRSMQPIRRYENRTIYGSVTSKISGTVAHIQARPPGFGLRVPSRVFEMCRAVGIYDLSVKFPRSKSPMNTVKALYKAFLNQPDPEQIAIGRGKKLVDARKVYYGGASI</sequence>
<evidence type="ECO:0000256" key="1">
    <source>
        <dbReference type="ARBA" id="ARBA00004173"/>
    </source>
</evidence>
<evidence type="ECO:0000256" key="4">
    <source>
        <dbReference type="ARBA" id="ARBA00023128"/>
    </source>
</evidence>
<evidence type="ECO:0000259" key="10">
    <source>
        <dbReference type="PROSITE" id="PS50881"/>
    </source>
</evidence>
<dbReference type="GO" id="GO:0005743">
    <property type="term" value="C:mitochondrial inner membrane"/>
    <property type="evidence" value="ECO:0007669"/>
    <property type="project" value="UniProtKB-ARBA"/>
</dbReference>
<dbReference type="PROSITE" id="PS00585">
    <property type="entry name" value="RIBOSOMAL_S5"/>
    <property type="match status" value="1"/>
</dbReference>
<gene>
    <name evidence="11" type="ORF">ACRE_024010</name>
</gene>
<evidence type="ECO:0000256" key="7">
    <source>
        <dbReference type="ARBA" id="ARBA00041606"/>
    </source>
</evidence>
<dbReference type="FunFam" id="3.30.160.20:FF:000022">
    <property type="entry name" value="28S ribosomal protein S5, mitochondrial"/>
    <property type="match status" value="1"/>
</dbReference>
<dbReference type="PANTHER" id="PTHR48277:SF1">
    <property type="entry name" value="MITOCHONDRIAL RIBOSOMAL PROTEIN S5"/>
    <property type="match status" value="1"/>
</dbReference>
<keyword evidence="3 8" id="KW-0689">Ribosomal protein</keyword>
<dbReference type="InterPro" id="IPR018192">
    <property type="entry name" value="Ribosomal_uS5_N_CS"/>
</dbReference>
<dbReference type="HOGENOM" id="CLU_037994_1_0_1"/>
<evidence type="ECO:0000256" key="3">
    <source>
        <dbReference type="ARBA" id="ARBA00022980"/>
    </source>
</evidence>